<dbReference type="Gene3D" id="1.10.630.10">
    <property type="entry name" value="Cytochrome P450"/>
    <property type="match status" value="1"/>
</dbReference>
<dbReference type="AlphaFoldDB" id="R7W6L2"/>
<evidence type="ECO:0000256" key="1">
    <source>
        <dbReference type="ARBA" id="ARBA00010617"/>
    </source>
</evidence>
<dbReference type="CDD" id="cd11042">
    <property type="entry name" value="CYP51-like"/>
    <property type="match status" value="1"/>
</dbReference>
<dbReference type="Pfam" id="PF00067">
    <property type="entry name" value="p450"/>
    <property type="match status" value="1"/>
</dbReference>
<evidence type="ECO:0000256" key="3">
    <source>
        <dbReference type="ARBA" id="ARBA00022723"/>
    </source>
</evidence>
<dbReference type="InterPro" id="IPR050529">
    <property type="entry name" value="CYP450_sterol_14alpha_dmase"/>
</dbReference>
<dbReference type="SUPFAM" id="SSF48264">
    <property type="entry name" value="Cytochrome P450"/>
    <property type="match status" value="1"/>
</dbReference>
<dbReference type="GO" id="GO:0016705">
    <property type="term" value="F:oxidoreductase activity, acting on paired donors, with incorporation or reduction of molecular oxygen"/>
    <property type="evidence" value="ECO:0007669"/>
    <property type="project" value="InterPro"/>
</dbReference>
<keyword evidence="2 5" id="KW-0349">Heme</keyword>
<dbReference type="InterPro" id="IPR002403">
    <property type="entry name" value="Cyt_P450_E_grp-IV"/>
</dbReference>
<name>R7W6L2_AEGTA</name>
<protein>
    <submittedName>
        <fullName evidence="6">Obtusifoliol 14-alpha demethylase</fullName>
    </submittedName>
</protein>
<dbReference type="GO" id="GO:0005506">
    <property type="term" value="F:iron ion binding"/>
    <property type="evidence" value="ECO:0007669"/>
    <property type="project" value="InterPro"/>
</dbReference>
<dbReference type="GO" id="GO:0020037">
    <property type="term" value="F:heme binding"/>
    <property type="evidence" value="ECO:0007669"/>
    <property type="project" value="InterPro"/>
</dbReference>
<sequence length="544" mass="61519">MDMLATRATWLAIAIFFITVVATKISRWKSNVHLFPTRPLPPVVNVLALLPSIFNKGFGVTIADLHTRLGSVFTINLFGPKITLLVGPDISAHFFQGLESEISFGNFTEVTVPIFDQEVLYGVDMATRSEQIHFIVDVLKPSKLRSLVDPILQEVEAYFSSWGQEGIVDLKHELEQVLMFISSRFLLGYEVREMMLEEVSSLFHELENGLNFFSFLFPYIPTPTNRRRDKAHIRLKEIFTTTIRSRRSSGRVQEDALQRLMNSKYKDGRSASEAEICGMIIALIFAGKHPSSSTSIWTGAFMLSNTKFLIAAVEEQKHIISKYKNQIGYDAFSEMDTLHRCIKEALRMHTPAQMLARKAHKKFKVQTKEGKEYDIPEGHNIVIPTALNNKLAHVYNDPHAYDPDRFGPGREEDKVGGKYSFTTFGGGRHVCSGMALAYLQIKVIWSHLLRNFELKLISPFPKVDVSKVHGDIQGISDCKLLVDLCKTYLRTFVCMSANETLSATSSSHTSRRFTLIQLVVMTHDLQSLGKANYFYLGYVVEASL</sequence>
<comment type="cofactor">
    <cofactor evidence="5">
        <name>heme</name>
        <dbReference type="ChEBI" id="CHEBI:30413"/>
    </cofactor>
</comment>
<evidence type="ECO:0000256" key="2">
    <source>
        <dbReference type="ARBA" id="ARBA00022617"/>
    </source>
</evidence>
<dbReference type="PRINTS" id="PR00465">
    <property type="entry name" value="EP450IV"/>
</dbReference>
<proteinExistence type="inferred from homology"/>
<keyword evidence="4 5" id="KW-0408">Iron</keyword>
<keyword evidence="3 5" id="KW-0479">Metal-binding</keyword>
<dbReference type="InterPro" id="IPR036396">
    <property type="entry name" value="Cyt_P450_sf"/>
</dbReference>
<reference evidence="6" key="1">
    <citation type="submission" date="2015-06" db="UniProtKB">
        <authorList>
            <consortium name="EnsemblPlants"/>
        </authorList>
    </citation>
    <scope>IDENTIFICATION</scope>
</reference>
<evidence type="ECO:0000256" key="4">
    <source>
        <dbReference type="ARBA" id="ARBA00023004"/>
    </source>
</evidence>
<feature type="binding site" description="axial binding residue" evidence="5">
    <location>
        <position position="431"/>
    </location>
    <ligand>
        <name>heme</name>
        <dbReference type="ChEBI" id="CHEBI:30413"/>
    </ligand>
    <ligandPart>
        <name>Fe</name>
        <dbReference type="ChEBI" id="CHEBI:18248"/>
    </ligandPart>
</feature>
<dbReference type="PANTHER" id="PTHR24304">
    <property type="entry name" value="CYTOCHROME P450 FAMILY 7"/>
    <property type="match status" value="1"/>
</dbReference>
<accession>R7W6L2</accession>
<dbReference type="GO" id="GO:0004497">
    <property type="term" value="F:monooxygenase activity"/>
    <property type="evidence" value="ECO:0007669"/>
    <property type="project" value="InterPro"/>
</dbReference>
<evidence type="ECO:0000256" key="5">
    <source>
        <dbReference type="PIRSR" id="PIRSR602403-1"/>
    </source>
</evidence>
<dbReference type="InterPro" id="IPR001128">
    <property type="entry name" value="Cyt_P450"/>
</dbReference>
<organism evidence="6">
    <name type="scientific">Aegilops tauschii</name>
    <name type="common">Tausch's goatgrass</name>
    <name type="synonym">Aegilops squarrosa</name>
    <dbReference type="NCBI Taxonomy" id="37682"/>
    <lineage>
        <taxon>Eukaryota</taxon>
        <taxon>Viridiplantae</taxon>
        <taxon>Streptophyta</taxon>
        <taxon>Embryophyta</taxon>
        <taxon>Tracheophyta</taxon>
        <taxon>Spermatophyta</taxon>
        <taxon>Magnoliopsida</taxon>
        <taxon>Liliopsida</taxon>
        <taxon>Poales</taxon>
        <taxon>Poaceae</taxon>
        <taxon>BOP clade</taxon>
        <taxon>Pooideae</taxon>
        <taxon>Triticodae</taxon>
        <taxon>Triticeae</taxon>
        <taxon>Triticinae</taxon>
        <taxon>Aegilops</taxon>
    </lineage>
</organism>
<dbReference type="PANTHER" id="PTHR24304:SF2">
    <property type="entry name" value="24-HYDROXYCHOLESTEROL 7-ALPHA-HYDROXYLASE"/>
    <property type="match status" value="1"/>
</dbReference>
<comment type="similarity">
    <text evidence="1">Belongs to the cytochrome P450 family.</text>
</comment>
<dbReference type="EnsemblPlants" id="EMT16866">
    <property type="protein sequence ID" value="EMT16866"/>
    <property type="gene ID" value="F775_06117"/>
</dbReference>
<evidence type="ECO:0000313" key="6">
    <source>
        <dbReference type="EnsemblPlants" id="EMT16866"/>
    </source>
</evidence>